<reference evidence="2 3" key="1">
    <citation type="submission" date="2024-03" db="EMBL/GenBank/DDBJ databases">
        <title>Draft genome sequence of Pseudonocardia carboxydivorans JCM 14827.</title>
        <authorList>
            <person name="Duangmal K."/>
        </authorList>
    </citation>
    <scope>NUCLEOTIDE SEQUENCE [LARGE SCALE GENOMIC DNA]</scope>
    <source>
        <strain evidence="2 3">JCM 14827</strain>
    </source>
</reference>
<dbReference type="Gene3D" id="3.30.70.100">
    <property type="match status" value="1"/>
</dbReference>
<dbReference type="SUPFAM" id="SSF54909">
    <property type="entry name" value="Dimeric alpha+beta barrel"/>
    <property type="match status" value="1"/>
</dbReference>
<dbReference type="InterPro" id="IPR011008">
    <property type="entry name" value="Dimeric_a/b-barrel"/>
</dbReference>
<protein>
    <submittedName>
        <fullName evidence="2">EthD family reductase</fullName>
    </submittedName>
</protein>
<dbReference type="InterPro" id="IPR009799">
    <property type="entry name" value="EthD_dom"/>
</dbReference>
<proteinExistence type="predicted"/>
<dbReference type="Proteomes" id="UP001367513">
    <property type="component" value="Unassembled WGS sequence"/>
</dbReference>
<evidence type="ECO:0000313" key="3">
    <source>
        <dbReference type="Proteomes" id="UP001367513"/>
    </source>
</evidence>
<name>A0ABU9AH51_PSEA5</name>
<organism evidence="2 3">
    <name type="scientific">Pseudonocardia alni subsp. carboxydivorans</name>
    <dbReference type="NCBI Taxonomy" id="415010"/>
    <lineage>
        <taxon>Bacteria</taxon>
        <taxon>Bacillati</taxon>
        <taxon>Actinomycetota</taxon>
        <taxon>Actinomycetes</taxon>
        <taxon>Pseudonocardiales</taxon>
        <taxon>Pseudonocardiaceae</taxon>
        <taxon>Pseudonocardia</taxon>
    </lineage>
</organism>
<dbReference type="PANTHER" id="PTHR40260">
    <property type="entry name" value="BLR8190 PROTEIN"/>
    <property type="match status" value="1"/>
</dbReference>
<dbReference type="PANTHER" id="PTHR40260:SF2">
    <property type="entry name" value="BLR8190 PROTEIN"/>
    <property type="match status" value="1"/>
</dbReference>
<evidence type="ECO:0000313" key="2">
    <source>
        <dbReference type="EMBL" id="MEK6465758.1"/>
    </source>
</evidence>
<feature type="domain" description="EthD" evidence="1">
    <location>
        <begin position="11"/>
        <end position="89"/>
    </location>
</feature>
<accession>A0ABU9AH51</accession>
<keyword evidence="3" id="KW-1185">Reference proteome</keyword>
<dbReference type="EMBL" id="JBBPIX010000010">
    <property type="protein sequence ID" value="MEK6465758.1"/>
    <property type="molecule type" value="Genomic_DNA"/>
</dbReference>
<sequence length="102" mass="10630">MFQLTALYNHPEDAAAFDRHYDTVHAPLAKKIPGVQRFTVSRPAPGPDGAQPPYHLVAVLEFPDAAAFQSGMGGAEGQAAVADLDNFAGAGVTLLTGPSNQV</sequence>
<dbReference type="NCBIfam" id="TIGR02118">
    <property type="entry name" value="EthD family reductase"/>
    <property type="match status" value="1"/>
</dbReference>
<comment type="caution">
    <text evidence="2">The sequence shown here is derived from an EMBL/GenBank/DDBJ whole genome shotgun (WGS) entry which is preliminary data.</text>
</comment>
<dbReference type="RefSeq" id="WP_062397145.1">
    <property type="nucleotide sequence ID" value="NZ_BAAAOD010000045.1"/>
</dbReference>
<dbReference type="Pfam" id="PF07110">
    <property type="entry name" value="EthD"/>
    <property type="match status" value="1"/>
</dbReference>
<evidence type="ECO:0000259" key="1">
    <source>
        <dbReference type="Pfam" id="PF07110"/>
    </source>
</evidence>
<gene>
    <name evidence="2" type="ORF">WG925_18635</name>
</gene>